<feature type="transmembrane region" description="Helical" evidence="2">
    <location>
        <begin position="52"/>
        <end position="73"/>
    </location>
</feature>
<dbReference type="AlphaFoldDB" id="A0A4U8YWZ0"/>
<evidence type="ECO:0000313" key="3">
    <source>
        <dbReference type="EMBL" id="VFU08454.1"/>
    </source>
</evidence>
<keyword evidence="2" id="KW-0472">Membrane</keyword>
<feature type="region of interest" description="Disordered" evidence="1">
    <location>
        <begin position="1"/>
        <end position="21"/>
    </location>
</feature>
<organism evidence="3 4">
    <name type="scientific">Methylocella tundrae</name>
    <dbReference type="NCBI Taxonomy" id="227605"/>
    <lineage>
        <taxon>Bacteria</taxon>
        <taxon>Pseudomonadati</taxon>
        <taxon>Pseudomonadota</taxon>
        <taxon>Alphaproteobacteria</taxon>
        <taxon>Hyphomicrobiales</taxon>
        <taxon>Beijerinckiaceae</taxon>
        <taxon>Methylocella</taxon>
    </lineage>
</organism>
<sequence length="144" mass="15553">MTQGFPTSRPISTKPSPDAVSRTPAGVLVLLRLENLAVAIAAVLAFRSDGGTWWLFAVLFLLPDLSMLGYLAGPSMGARFYNLAHTYVTPALVAALGWATDHGLWLQVALIWCAHIGVDRTLGFGLKYATSFADTHLGQLRRRG</sequence>
<evidence type="ECO:0008006" key="5">
    <source>
        <dbReference type="Google" id="ProtNLM"/>
    </source>
</evidence>
<dbReference type="EMBL" id="LR536450">
    <property type="protein sequence ID" value="VFU08454.1"/>
    <property type="molecule type" value="Genomic_DNA"/>
</dbReference>
<feature type="transmembrane region" description="Helical" evidence="2">
    <location>
        <begin position="80"/>
        <end position="98"/>
    </location>
</feature>
<proteinExistence type="predicted"/>
<protein>
    <recommendedName>
        <fullName evidence="5">DUF4260 domain-containing protein</fullName>
    </recommendedName>
</protein>
<evidence type="ECO:0000256" key="1">
    <source>
        <dbReference type="SAM" id="MobiDB-lite"/>
    </source>
</evidence>
<dbReference type="Pfam" id="PF14079">
    <property type="entry name" value="DUF4260"/>
    <property type="match status" value="1"/>
</dbReference>
<keyword evidence="2" id="KW-0812">Transmembrane</keyword>
<name>A0A4U8YWZ0_METTU</name>
<accession>A0A4U8YWZ0</accession>
<gene>
    <name evidence="3" type="ORF">MTUNDRAET4_1561</name>
</gene>
<evidence type="ECO:0000256" key="2">
    <source>
        <dbReference type="SAM" id="Phobius"/>
    </source>
</evidence>
<dbReference type="InterPro" id="IPR025356">
    <property type="entry name" value="DUF4260"/>
</dbReference>
<keyword evidence="2" id="KW-1133">Transmembrane helix</keyword>
<feature type="compositionally biased region" description="Polar residues" evidence="1">
    <location>
        <begin position="1"/>
        <end position="15"/>
    </location>
</feature>
<dbReference type="Proteomes" id="UP000294360">
    <property type="component" value="Chromosome"/>
</dbReference>
<evidence type="ECO:0000313" key="4">
    <source>
        <dbReference type="Proteomes" id="UP000294360"/>
    </source>
</evidence>
<feature type="transmembrane region" description="Helical" evidence="2">
    <location>
        <begin position="104"/>
        <end position="122"/>
    </location>
</feature>
<dbReference type="KEGG" id="mtun:MTUNDRAET4_1561"/>
<reference evidence="3 4" key="1">
    <citation type="submission" date="2019-03" db="EMBL/GenBank/DDBJ databases">
        <authorList>
            <person name="Kox A.R. M."/>
        </authorList>
    </citation>
    <scope>NUCLEOTIDE SEQUENCE [LARGE SCALE GENOMIC DNA]</scope>
    <source>
        <strain evidence="3">MTUNDRAET4 annotated genome</strain>
    </source>
</reference>